<proteinExistence type="predicted"/>
<organism evidence="2 3">
    <name type="scientific">Anaerotignum neopropionicum</name>
    <dbReference type="NCBI Taxonomy" id="36847"/>
    <lineage>
        <taxon>Bacteria</taxon>
        <taxon>Bacillati</taxon>
        <taxon>Bacillota</taxon>
        <taxon>Clostridia</taxon>
        <taxon>Lachnospirales</taxon>
        <taxon>Anaerotignaceae</taxon>
        <taxon>Anaerotignum</taxon>
    </lineage>
</organism>
<dbReference type="GO" id="GO:0004519">
    <property type="term" value="F:endonuclease activity"/>
    <property type="evidence" value="ECO:0007669"/>
    <property type="project" value="InterPro"/>
</dbReference>
<dbReference type="PANTHER" id="PTHR41287">
    <property type="match status" value="1"/>
</dbReference>
<dbReference type="PATRIC" id="fig|36847.3.peg.1302"/>
<dbReference type="AlphaFoldDB" id="A0A136WHH1"/>
<accession>A0A136WHH1</accession>
<dbReference type="Proteomes" id="UP000070539">
    <property type="component" value="Unassembled WGS sequence"/>
</dbReference>
<protein>
    <submittedName>
        <fullName evidence="2">Phage terminase</fullName>
    </submittedName>
</protein>
<dbReference type="InterPro" id="IPR046462">
    <property type="entry name" value="TerL_nuclease"/>
</dbReference>
<name>A0A136WHH1_9FIRM</name>
<dbReference type="PANTHER" id="PTHR41287:SF1">
    <property type="entry name" value="PROTEIN YMFN"/>
    <property type="match status" value="1"/>
</dbReference>
<evidence type="ECO:0000259" key="1">
    <source>
        <dbReference type="Pfam" id="PF20441"/>
    </source>
</evidence>
<sequence length="107" mass="11651">MVQNLEGLGFTVVPFGQGFKDMSPPTKELMKLSLEKRIAHGGHPVLSWMMDNIHIRTDPAGNIKADKEKSTEKIDGVIATIMALDRAIRGGNNAGASVYDDRGLLVF</sequence>
<dbReference type="STRING" id="36847.CLNEO_11200"/>
<comment type="caution">
    <text evidence="2">The sequence shown here is derived from an EMBL/GenBank/DDBJ whole genome shotgun (WGS) entry which is preliminary data.</text>
</comment>
<reference evidence="2 3" key="1">
    <citation type="submission" date="2016-01" db="EMBL/GenBank/DDBJ databases">
        <title>Genome sequence of Clostridium neopropionicum X4, DSM-3847.</title>
        <authorList>
            <person name="Poehlein A."/>
            <person name="Beck M.H."/>
            <person name="Bengelsdorf F.R."/>
            <person name="Daniel R."/>
            <person name="Duerre P."/>
        </authorList>
    </citation>
    <scope>NUCLEOTIDE SEQUENCE [LARGE SCALE GENOMIC DNA]</scope>
    <source>
        <strain evidence="2 3">DSM-3847</strain>
    </source>
</reference>
<dbReference type="InterPro" id="IPR005021">
    <property type="entry name" value="Terminase_largesu-like"/>
</dbReference>
<evidence type="ECO:0000313" key="2">
    <source>
        <dbReference type="EMBL" id="KXL53894.1"/>
    </source>
</evidence>
<dbReference type="Pfam" id="PF20441">
    <property type="entry name" value="TerL_nuclease"/>
    <property type="match status" value="1"/>
</dbReference>
<keyword evidence="3" id="KW-1185">Reference proteome</keyword>
<dbReference type="EMBL" id="LRVM01000002">
    <property type="protein sequence ID" value="KXL53894.1"/>
    <property type="molecule type" value="Genomic_DNA"/>
</dbReference>
<feature type="domain" description="Terminase large subunit-like endonuclease" evidence="1">
    <location>
        <begin position="10"/>
        <end position="88"/>
    </location>
</feature>
<gene>
    <name evidence="2" type="ORF">CLNEO_11200</name>
</gene>
<evidence type="ECO:0000313" key="3">
    <source>
        <dbReference type="Proteomes" id="UP000070539"/>
    </source>
</evidence>